<keyword evidence="11" id="KW-1185">Reference proteome</keyword>
<dbReference type="AlphaFoldDB" id="W6SG82"/>
<evidence type="ECO:0000259" key="9">
    <source>
        <dbReference type="PROSITE" id="PS50109"/>
    </source>
</evidence>
<keyword evidence="7" id="KW-0902">Two-component regulatory system</keyword>
<gene>
    <name evidence="10" type="ORF">CM240_1557</name>
</gene>
<dbReference type="Pfam" id="PF02518">
    <property type="entry name" value="HATPase_c"/>
    <property type="match status" value="1"/>
</dbReference>
<dbReference type="GO" id="GO:0000155">
    <property type="term" value="F:phosphorelay sensor kinase activity"/>
    <property type="evidence" value="ECO:0007669"/>
    <property type="project" value="InterPro"/>
</dbReference>
<dbReference type="InterPro" id="IPR036097">
    <property type="entry name" value="HisK_dim/P_sf"/>
</dbReference>
<dbReference type="FunFam" id="1.10.287.130:FF:000001">
    <property type="entry name" value="Two-component sensor histidine kinase"/>
    <property type="match status" value="1"/>
</dbReference>
<evidence type="ECO:0000256" key="1">
    <source>
        <dbReference type="ARBA" id="ARBA00000085"/>
    </source>
</evidence>
<dbReference type="InterPro" id="IPR005467">
    <property type="entry name" value="His_kinase_dom"/>
</dbReference>
<dbReference type="PROSITE" id="PS50109">
    <property type="entry name" value="HIS_KIN"/>
    <property type="match status" value="1"/>
</dbReference>
<evidence type="ECO:0000313" key="10">
    <source>
        <dbReference type="EMBL" id="CDM68715.1"/>
    </source>
</evidence>
<reference evidence="10 11" key="1">
    <citation type="submission" date="2013-11" db="EMBL/GenBank/DDBJ databases">
        <title>Complete genome sequence of Clostridum sp. M2/40.</title>
        <authorList>
            <person name="Wibberg D."/>
            <person name="Puehler A."/>
            <person name="Schlueter A."/>
        </authorList>
    </citation>
    <scope>NUCLEOTIDE SEQUENCE [LARGE SCALE GENOMIC DNA]</scope>
    <source>
        <strain evidence="11">M2/40</strain>
    </source>
</reference>
<keyword evidence="4" id="KW-0597">Phosphoprotein</keyword>
<dbReference type="Gene3D" id="3.30.565.10">
    <property type="entry name" value="Histidine kinase-like ATPase, C-terminal domain"/>
    <property type="match status" value="1"/>
</dbReference>
<dbReference type="HOGENOM" id="CLU_000445_89_20_9"/>
<evidence type="ECO:0000256" key="2">
    <source>
        <dbReference type="ARBA" id="ARBA00004370"/>
    </source>
</evidence>
<keyword evidence="5" id="KW-0808">Transferase</keyword>
<dbReference type="PANTHER" id="PTHR43547:SF2">
    <property type="entry name" value="HYBRID SIGNAL TRANSDUCTION HISTIDINE KINASE C"/>
    <property type="match status" value="1"/>
</dbReference>
<dbReference type="SUPFAM" id="SSF47384">
    <property type="entry name" value="Homodimeric domain of signal transducing histidine kinase"/>
    <property type="match status" value="1"/>
</dbReference>
<dbReference type="PATRIC" id="fig|1216932.3.peg.1549"/>
<comment type="subcellular location">
    <subcellularLocation>
        <location evidence="2">Membrane</location>
    </subcellularLocation>
</comment>
<dbReference type="SMART" id="SM00388">
    <property type="entry name" value="HisKA"/>
    <property type="match status" value="1"/>
</dbReference>
<dbReference type="KEGG" id="clt:CM240_1557"/>
<evidence type="ECO:0000256" key="5">
    <source>
        <dbReference type="ARBA" id="ARBA00022679"/>
    </source>
</evidence>
<dbReference type="PANTHER" id="PTHR43547">
    <property type="entry name" value="TWO-COMPONENT HISTIDINE KINASE"/>
    <property type="match status" value="1"/>
</dbReference>
<evidence type="ECO:0000313" key="11">
    <source>
        <dbReference type="Proteomes" id="UP000019426"/>
    </source>
</evidence>
<dbReference type="PRINTS" id="PR00344">
    <property type="entry name" value="BCTRLSENSOR"/>
</dbReference>
<dbReference type="FunFam" id="3.30.565.10:FF:000006">
    <property type="entry name" value="Sensor histidine kinase WalK"/>
    <property type="match status" value="1"/>
</dbReference>
<feature type="domain" description="Histidine kinase" evidence="9">
    <location>
        <begin position="402"/>
        <end position="622"/>
    </location>
</feature>
<dbReference type="SUPFAM" id="SSF55874">
    <property type="entry name" value="ATPase domain of HSP90 chaperone/DNA topoisomerase II/histidine kinase"/>
    <property type="match status" value="1"/>
</dbReference>
<dbReference type="STRING" id="1216932.CM240_1557"/>
<evidence type="ECO:0000256" key="6">
    <source>
        <dbReference type="ARBA" id="ARBA00022777"/>
    </source>
</evidence>
<evidence type="ECO:0000256" key="4">
    <source>
        <dbReference type="ARBA" id="ARBA00022553"/>
    </source>
</evidence>
<dbReference type="InterPro" id="IPR004358">
    <property type="entry name" value="Sig_transdc_His_kin-like_C"/>
</dbReference>
<evidence type="ECO:0000256" key="3">
    <source>
        <dbReference type="ARBA" id="ARBA00012438"/>
    </source>
</evidence>
<dbReference type="InterPro" id="IPR035965">
    <property type="entry name" value="PAS-like_dom_sf"/>
</dbReference>
<keyword evidence="6" id="KW-0418">Kinase</keyword>
<name>W6SG82_9CLOT</name>
<dbReference type="InterPro" id="IPR003661">
    <property type="entry name" value="HisK_dim/P_dom"/>
</dbReference>
<dbReference type="EC" id="2.7.13.3" evidence="3"/>
<dbReference type="SMART" id="SM00387">
    <property type="entry name" value="HATPase_c"/>
    <property type="match status" value="1"/>
</dbReference>
<sequence>MDKRSLLKKELENSPYNKIYLDRNLKVLYLNSNAKKYFNNKKYKDLYSICADVELKDFAGEEYEVKYDKLIETFEINEPFAVHQYIRIRGKIYDFNIYSLQDSGINIAIVINFFDVTSKVENDILGSNELLQSIIALKASLDVSNKIKEKYRVNMNQFNKLMSNVSVGYILYDETYNIIFSSNRVYEILDFNGDSIYTWFDFNNRKSEDYRVNTMLADYISKGKELNGYQLEVNKNDIKKIIEIYISYTTDESGKSNAIITFKDVTKDTEIKAVKEENKKYINDVLNNIDIPILVIDCNDSDIIFSNYKMKEEFGVFEGNLKKYSVPEMIPYYSKALQTREKCCCDQIKYENRYKKIFFYPCIGKNEEVSVMYVHTIDITDEVIRFNEKERLQDIRNSYFSMISHELRTPLTVIYSSLQLIDTLYSDSINDKFDSILKTINSNSRRLMRLVNNVLDMSKIDAGYLVINKENIEVVSFIEELVDSIISFSKSKNINIIFDTNIEELYISIDSEKLERVILNILSNAVKFTPSGKSIFVNLFIDIKMSKIYISIKDEGVGIEEEKLPLIFNQYVEVSKGKKEMEGTGLGLAIVKKFVEAMGGKIEVSSVYGSGTTFNISLGFEKCPEDDDMIQRGVYDQISRKVKVEFSVIE</sequence>
<dbReference type="Gene3D" id="3.30.450.20">
    <property type="entry name" value="PAS domain"/>
    <property type="match status" value="1"/>
</dbReference>
<dbReference type="RefSeq" id="WP_044038011.1">
    <property type="nucleotide sequence ID" value="NZ_HG917868.1"/>
</dbReference>
<comment type="catalytic activity">
    <reaction evidence="1">
        <text>ATP + protein L-histidine = ADP + protein N-phospho-L-histidine.</text>
        <dbReference type="EC" id="2.7.13.3"/>
    </reaction>
</comment>
<dbReference type="InterPro" id="IPR036890">
    <property type="entry name" value="HATPase_C_sf"/>
</dbReference>
<keyword evidence="8" id="KW-0472">Membrane</keyword>
<dbReference type="Proteomes" id="UP000019426">
    <property type="component" value="Chromosome M2/40_rep1"/>
</dbReference>
<proteinExistence type="predicted"/>
<accession>W6SG82</accession>
<dbReference type="SUPFAM" id="SSF55785">
    <property type="entry name" value="PYP-like sensor domain (PAS domain)"/>
    <property type="match status" value="1"/>
</dbReference>
<organism evidence="10 11">
    <name type="scientific">Clostridium bornimense</name>
    <dbReference type="NCBI Taxonomy" id="1216932"/>
    <lineage>
        <taxon>Bacteria</taxon>
        <taxon>Bacillati</taxon>
        <taxon>Bacillota</taxon>
        <taxon>Clostridia</taxon>
        <taxon>Eubacteriales</taxon>
        <taxon>Clostridiaceae</taxon>
        <taxon>Clostridium</taxon>
    </lineage>
</organism>
<dbReference type="InterPro" id="IPR003594">
    <property type="entry name" value="HATPase_dom"/>
</dbReference>
<dbReference type="EMBL" id="HG917868">
    <property type="protein sequence ID" value="CDM68715.1"/>
    <property type="molecule type" value="Genomic_DNA"/>
</dbReference>
<dbReference type="eggNOG" id="COG5002">
    <property type="taxonomic scope" value="Bacteria"/>
</dbReference>
<evidence type="ECO:0000256" key="7">
    <source>
        <dbReference type="ARBA" id="ARBA00023012"/>
    </source>
</evidence>
<dbReference type="CDD" id="cd00082">
    <property type="entry name" value="HisKA"/>
    <property type="match status" value="1"/>
</dbReference>
<protein>
    <recommendedName>
        <fullName evidence="3">histidine kinase</fullName>
        <ecNumber evidence="3">2.7.13.3</ecNumber>
    </recommendedName>
</protein>
<dbReference type="Gene3D" id="1.10.287.130">
    <property type="match status" value="1"/>
</dbReference>
<dbReference type="Pfam" id="PF00512">
    <property type="entry name" value="HisKA"/>
    <property type="match status" value="1"/>
</dbReference>
<dbReference type="GO" id="GO:0016020">
    <property type="term" value="C:membrane"/>
    <property type="evidence" value="ECO:0007669"/>
    <property type="project" value="UniProtKB-SubCell"/>
</dbReference>
<evidence type="ECO:0000256" key="8">
    <source>
        <dbReference type="ARBA" id="ARBA00023136"/>
    </source>
</evidence>